<dbReference type="InterPro" id="IPR056411">
    <property type="entry name" value="CysS_C"/>
</dbReference>
<feature type="transmembrane region" description="Helical" evidence="1">
    <location>
        <begin position="12"/>
        <end position="32"/>
    </location>
</feature>
<feature type="domain" description="YqeB PH" evidence="3">
    <location>
        <begin position="5"/>
        <end position="148"/>
    </location>
</feature>
<evidence type="ECO:0000259" key="2">
    <source>
        <dbReference type="Pfam" id="PF23493"/>
    </source>
</evidence>
<keyword evidence="1" id="KW-0472">Membrane</keyword>
<dbReference type="Proteomes" id="UP000681340">
    <property type="component" value="Unassembled WGS sequence"/>
</dbReference>
<feature type="transmembrane region" description="Helical" evidence="1">
    <location>
        <begin position="62"/>
        <end position="81"/>
    </location>
</feature>
<keyword evidence="1" id="KW-0812">Transmembrane</keyword>
<gene>
    <name evidence="4" type="primary">yqeB</name>
    <name evidence="4" type="ORF">Aau02nite_50390</name>
</gene>
<name>A0A919SI33_9ACTN</name>
<proteinExistence type="predicted"/>
<evidence type="ECO:0000259" key="3">
    <source>
        <dbReference type="Pfam" id="PF23494"/>
    </source>
</evidence>
<keyword evidence="1" id="KW-1133">Transmembrane helix</keyword>
<feature type="domain" description="Cysteinyl-tRNA ligase anticodon binding" evidence="2">
    <location>
        <begin position="169"/>
        <end position="218"/>
    </location>
</feature>
<dbReference type="InterPro" id="IPR057798">
    <property type="entry name" value="PH_YqeB"/>
</dbReference>
<dbReference type="Pfam" id="PF23493">
    <property type="entry name" value="CysS_C"/>
    <property type="match status" value="1"/>
</dbReference>
<dbReference type="AlphaFoldDB" id="A0A919SI33"/>
<reference evidence="4" key="1">
    <citation type="submission" date="2021-03" db="EMBL/GenBank/DDBJ databases">
        <title>Whole genome shotgun sequence of Actinoplanes auranticolor NBRC 12245.</title>
        <authorList>
            <person name="Komaki H."/>
            <person name="Tamura T."/>
        </authorList>
    </citation>
    <scope>NUCLEOTIDE SEQUENCE</scope>
    <source>
        <strain evidence="4">NBRC 12245</strain>
    </source>
</reference>
<dbReference type="Pfam" id="PF23494">
    <property type="entry name" value="bPH_10"/>
    <property type="match status" value="1"/>
</dbReference>
<evidence type="ECO:0000313" key="5">
    <source>
        <dbReference type="Proteomes" id="UP000681340"/>
    </source>
</evidence>
<comment type="caution">
    <text evidence="4">The sequence shown here is derived from an EMBL/GenBank/DDBJ whole genome shotgun (WGS) entry which is preliminary data.</text>
</comment>
<protein>
    <submittedName>
        <fullName evidence="4">Uncharacterized protein</fullName>
    </submittedName>
</protein>
<evidence type="ECO:0000256" key="1">
    <source>
        <dbReference type="SAM" id="Phobius"/>
    </source>
</evidence>
<accession>A0A919SI33</accession>
<sequence>MDNETIVATPVWVRAAVWTALPAAGAGLGWVVRELPGWILRIPFVPMRGPLRLVDRWGEPEATIGAVLLGAIAGLVLAGLVDRESLTVRLSGTEVTLTRPGTTRTVPRGAVAVAYREGDQLVLLGPTGREVAREPSHLPVARLAAAFGTVWAAQDPYEGSYRRWVPDLPDVPAEAAALFAARQQALDKGDSDDARDLREELARLGFVVRDRRKRQHFRRAEGI</sequence>
<dbReference type="EMBL" id="BOQL01000041">
    <property type="protein sequence ID" value="GIM72320.1"/>
    <property type="molecule type" value="Genomic_DNA"/>
</dbReference>
<evidence type="ECO:0000313" key="4">
    <source>
        <dbReference type="EMBL" id="GIM72320.1"/>
    </source>
</evidence>
<dbReference type="RefSeq" id="WP_212990998.1">
    <property type="nucleotide sequence ID" value="NZ_BAABEA010000005.1"/>
</dbReference>
<organism evidence="4 5">
    <name type="scientific">Actinoplanes auranticolor</name>
    <dbReference type="NCBI Taxonomy" id="47988"/>
    <lineage>
        <taxon>Bacteria</taxon>
        <taxon>Bacillati</taxon>
        <taxon>Actinomycetota</taxon>
        <taxon>Actinomycetes</taxon>
        <taxon>Micromonosporales</taxon>
        <taxon>Micromonosporaceae</taxon>
        <taxon>Actinoplanes</taxon>
    </lineage>
</organism>
<keyword evidence="5" id="KW-1185">Reference proteome</keyword>